<comment type="caution">
    <text evidence="1">The sequence shown here is derived from an EMBL/GenBank/DDBJ whole genome shotgun (WGS) entry which is preliminary data.</text>
</comment>
<reference evidence="2" key="1">
    <citation type="submission" date="2017-09" db="EMBL/GenBank/DDBJ databases">
        <title>Depth-based differentiation of microbial function through sediment-hosted aquifers and enrichment of novel symbionts in the deep terrestrial subsurface.</title>
        <authorList>
            <person name="Probst A.J."/>
            <person name="Ladd B."/>
            <person name="Jarett J.K."/>
            <person name="Geller-Mcgrath D.E."/>
            <person name="Sieber C.M.K."/>
            <person name="Emerson J.B."/>
            <person name="Anantharaman K."/>
            <person name="Thomas B.C."/>
            <person name="Malmstrom R."/>
            <person name="Stieglmeier M."/>
            <person name="Klingl A."/>
            <person name="Woyke T."/>
            <person name="Ryan C.M."/>
            <person name="Banfield J.F."/>
        </authorList>
    </citation>
    <scope>NUCLEOTIDE SEQUENCE [LARGE SCALE GENOMIC DNA]</scope>
</reference>
<organism evidence="1 2">
    <name type="scientific">Candidatus Roizmanbacteria bacterium CG10_big_fil_rev_8_21_14_0_10_39_12</name>
    <dbReference type="NCBI Taxonomy" id="1974852"/>
    <lineage>
        <taxon>Bacteria</taxon>
        <taxon>Candidatus Roizmaniibacteriota</taxon>
    </lineage>
</organism>
<gene>
    <name evidence="1" type="ORF">COU87_00855</name>
</gene>
<evidence type="ECO:0000313" key="2">
    <source>
        <dbReference type="Proteomes" id="UP000230222"/>
    </source>
</evidence>
<dbReference type="AlphaFoldDB" id="A0A2M8KQH3"/>
<dbReference type="Proteomes" id="UP000230222">
    <property type="component" value="Unassembled WGS sequence"/>
</dbReference>
<proteinExistence type="predicted"/>
<protein>
    <submittedName>
        <fullName evidence="1">Uncharacterized protein</fullName>
    </submittedName>
</protein>
<dbReference type="EMBL" id="PFEC01000014">
    <property type="protein sequence ID" value="PJE62148.1"/>
    <property type="molecule type" value="Genomic_DNA"/>
</dbReference>
<accession>A0A2M8KQH3</accession>
<sequence>MHVIPERNEMERGNLNIIEIASSLTLLAMTYYDMVLSKTGTGLYLSKSVNFYHIYAMTYCHLKNESEHL</sequence>
<evidence type="ECO:0000313" key="1">
    <source>
        <dbReference type="EMBL" id="PJE62148.1"/>
    </source>
</evidence>
<name>A0A2M8KQH3_9BACT</name>